<reference evidence="3" key="1">
    <citation type="submission" date="2016-11" db="EMBL/GenBank/DDBJ databases">
        <authorList>
            <person name="Varghese N."/>
            <person name="Submissions S."/>
        </authorList>
    </citation>
    <scope>NUCLEOTIDE SEQUENCE [LARGE SCALE GENOMIC DNA]</scope>
    <source>
        <strain evidence="3">DSM 17456</strain>
    </source>
</reference>
<dbReference type="AlphaFoldDB" id="A0A1N6IAX9"/>
<gene>
    <name evidence="2" type="ORF">SAMN02745161_2586</name>
</gene>
<dbReference type="EMBL" id="FSRG01000006">
    <property type="protein sequence ID" value="SIO29198.1"/>
    <property type="molecule type" value="Genomic_DNA"/>
</dbReference>
<dbReference type="PROSITE" id="PS51257">
    <property type="entry name" value="PROKAR_LIPOPROTEIN"/>
    <property type="match status" value="1"/>
</dbReference>
<accession>A0A1N6IAX9</accession>
<name>A0A1N6IAX9_9BACT</name>
<feature type="chain" id="PRO_5012658628" description="Secreted protein" evidence="1">
    <location>
        <begin position="27"/>
        <end position="98"/>
    </location>
</feature>
<protein>
    <recommendedName>
        <fullName evidence="4">Secreted protein</fullName>
    </recommendedName>
</protein>
<evidence type="ECO:0008006" key="4">
    <source>
        <dbReference type="Google" id="ProtNLM"/>
    </source>
</evidence>
<sequence>MLRNLMLFIGYAMLFAMLSACTASMADDYGDNDYYTPPPAWAPPCEVNANFYFDIHGHHHHHHNSCPYWGTPDWAKPPKIPEIHMPSMPKMPEMPHMP</sequence>
<evidence type="ECO:0000313" key="2">
    <source>
        <dbReference type="EMBL" id="SIO29198.1"/>
    </source>
</evidence>
<evidence type="ECO:0000313" key="3">
    <source>
        <dbReference type="Proteomes" id="UP000184694"/>
    </source>
</evidence>
<organism evidence="2 3">
    <name type="scientific">Halodesulfovibrio marinisediminis DSM 17456</name>
    <dbReference type="NCBI Taxonomy" id="1121457"/>
    <lineage>
        <taxon>Bacteria</taxon>
        <taxon>Pseudomonadati</taxon>
        <taxon>Thermodesulfobacteriota</taxon>
        <taxon>Desulfovibrionia</taxon>
        <taxon>Desulfovibrionales</taxon>
        <taxon>Desulfovibrionaceae</taxon>
        <taxon>Halodesulfovibrio</taxon>
    </lineage>
</organism>
<evidence type="ECO:0000256" key="1">
    <source>
        <dbReference type="SAM" id="SignalP"/>
    </source>
</evidence>
<proteinExistence type="predicted"/>
<dbReference type="Proteomes" id="UP000184694">
    <property type="component" value="Unassembled WGS sequence"/>
</dbReference>
<dbReference type="RefSeq" id="WP_074217353.1">
    <property type="nucleotide sequence ID" value="NZ_FSRG01000006.1"/>
</dbReference>
<keyword evidence="1" id="KW-0732">Signal</keyword>
<keyword evidence="3" id="KW-1185">Reference proteome</keyword>
<feature type="signal peptide" evidence="1">
    <location>
        <begin position="1"/>
        <end position="26"/>
    </location>
</feature>